<feature type="compositionally biased region" description="Basic residues" evidence="1">
    <location>
        <begin position="156"/>
        <end position="167"/>
    </location>
</feature>
<reference evidence="2" key="1">
    <citation type="submission" date="2020-02" db="EMBL/GenBank/DDBJ databases">
        <authorList>
            <person name="Meier V. D."/>
        </authorList>
    </citation>
    <scope>NUCLEOTIDE SEQUENCE</scope>
    <source>
        <strain evidence="2">AVDCRST_MAG16</strain>
    </source>
</reference>
<feature type="non-terminal residue" evidence="2">
    <location>
        <position position="254"/>
    </location>
</feature>
<sequence>DPAPARRQRLAALGRDAPTRPTRRSHGPGDRLRRRRLRRPPQRRAGLPRRRAGRDVGGDGPRAGHRRRVRGGPYGHRRGRRRARPAVRPRVRVRGARAPRGRPRGADRLGRAGAPRRLAAAVHTGVRGPLRRVGRGRRPLPPLRAGRRAPPARGAGARRRRGGRLRRAAGLPARGGPQRARPPPVALGAGGVWSRHDAAAHERQRPAVPAVGGARRAAGAGGHGAVPAPAATPPPLRHRAGRPRTPPRRQQHAV</sequence>
<proteinExistence type="predicted"/>
<feature type="compositionally biased region" description="Low complexity" evidence="1">
    <location>
        <begin position="168"/>
        <end position="179"/>
    </location>
</feature>
<dbReference type="EMBL" id="CADCUE010000179">
    <property type="protein sequence ID" value="CAA9344859.1"/>
    <property type="molecule type" value="Genomic_DNA"/>
</dbReference>
<feature type="compositionally biased region" description="Basic residues" evidence="1">
    <location>
        <begin position="21"/>
        <end position="52"/>
    </location>
</feature>
<organism evidence="2">
    <name type="scientific">uncultured Frankineae bacterium</name>
    <dbReference type="NCBI Taxonomy" id="437475"/>
    <lineage>
        <taxon>Bacteria</taxon>
        <taxon>Bacillati</taxon>
        <taxon>Actinomycetota</taxon>
        <taxon>Actinomycetes</taxon>
        <taxon>Frankiales</taxon>
        <taxon>environmental samples</taxon>
    </lineage>
</organism>
<evidence type="ECO:0000256" key="1">
    <source>
        <dbReference type="SAM" id="MobiDB-lite"/>
    </source>
</evidence>
<accession>A0A6J4LYH9</accession>
<dbReference type="AlphaFoldDB" id="A0A6J4LYH9"/>
<feature type="compositionally biased region" description="Basic residues" evidence="1">
    <location>
        <begin position="129"/>
        <end position="138"/>
    </location>
</feature>
<feature type="compositionally biased region" description="Basic and acidic residues" evidence="1">
    <location>
        <begin position="194"/>
        <end position="205"/>
    </location>
</feature>
<name>A0A6J4LYH9_9ACTN</name>
<feature type="compositionally biased region" description="Basic residues" evidence="1">
    <location>
        <begin position="236"/>
        <end position="254"/>
    </location>
</feature>
<feature type="compositionally biased region" description="Low complexity" evidence="1">
    <location>
        <begin position="206"/>
        <end position="218"/>
    </location>
</feature>
<feature type="non-terminal residue" evidence="2">
    <location>
        <position position="1"/>
    </location>
</feature>
<gene>
    <name evidence="2" type="ORF">AVDCRST_MAG16-2014</name>
</gene>
<feature type="compositionally biased region" description="Basic residues" evidence="1">
    <location>
        <begin position="63"/>
        <end position="103"/>
    </location>
</feature>
<protein>
    <submittedName>
        <fullName evidence="2">Uncharacterized protein</fullName>
    </submittedName>
</protein>
<evidence type="ECO:0000313" key="2">
    <source>
        <dbReference type="EMBL" id="CAA9344859.1"/>
    </source>
</evidence>
<feature type="region of interest" description="Disordered" evidence="1">
    <location>
        <begin position="1"/>
        <end position="112"/>
    </location>
</feature>
<feature type="region of interest" description="Disordered" evidence="1">
    <location>
        <begin position="129"/>
        <end position="254"/>
    </location>
</feature>